<reference evidence="2" key="2">
    <citation type="journal article" date="2021" name="PeerJ">
        <title>Extensive microbial diversity within the chicken gut microbiome revealed by metagenomics and culture.</title>
        <authorList>
            <person name="Gilroy R."/>
            <person name="Ravi A."/>
            <person name="Getino M."/>
            <person name="Pursley I."/>
            <person name="Horton D.L."/>
            <person name="Alikhan N.F."/>
            <person name="Baker D."/>
            <person name="Gharbi K."/>
            <person name="Hall N."/>
            <person name="Watson M."/>
            <person name="Adriaenssens E.M."/>
            <person name="Foster-Nyarko E."/>
            <person name="Jarju S."/>
            <person name="Secka A."/>
            <person name="Antonio M."/>
            <person name="Oren A."/>
            <person name="Chaudhuri R.R."/>
            <person name="La Ragione R."/>
            <person name="Hildebrand F."/>
            <person name="Pallen M.J."/>
        </authorList>
    </citation>
    <scope>NUCLEOTIDE SEQUENCE</scope>
    <source>
        <strain evidence="2">CHK197-8231</strain>
    </source>
</reference>
<dbReference type="SUPFAM" id="SSF54523">
    <property type="entry name" value="Pili subunits"/>
    <property type="match status" value="1"/>
</dbReference>
<evidence type="ECO:0000256" key="1">
    <source>
        <dbReference type="SAM" id="Phobius"/>
    </source>
</evidence>
<proteinExistence type="predicted"/>
<name>A0A9D1HV88_9BACT</name>
<dbReference type="Pfam" id="PF07963">
    <property type="entry name" value="N_methyl"/>
    <property type="match status" value="1"/>
</dbReference>
<protein>
    <submittedName>
        <fullName evidence="2">Prepilin-type N-terminal cleavage/methylation domain-containing protein</fullName>
    </submittedName>
</protein>
<accession>A0A9D1HV88</accession>
<dbReference type="Gene3D" id="2.60.40.10">
    <property type="entry name" value="Immunoglobulins"/>
    <property type="match status" value="1"/>
</dbReference>
<comment type="caution">
    <text evidence="2">The sequence shown here is derived from an EMBL/GenBank/DDBJ whole genome shotgun (WGS) entry which is preliminary data.</text>
</comment>
<gene>
    <name evidence="2" type="ORF">IAD49_06230</name>
</gene>
<evidence type="ECO:0000313" key="2">
    <source>
        <dbReference type="EMBL" id="HIU23164.1"/>
    </source>
</evidence>
<keyword evidence="1" id="KW-0812">Transmembrane</keyword>
<dbReference type="InterPro" id="IPR013783">
    <property type="entry name" value="Ig-like_fold"/>
</dbReference>
<evidence type="ECO:0000313" key="3">
    <source>
        <dbReference type="Proteomes" id="UP000824087"/>
    </source>
</evidence>
<dbReference type="NCBIfam" id="TIGR02532">
    <property type="entry name" value="IV_pilin_GFxxxE"/>
    <property type="match status" value="1"/>
</dbReference>
<dbReference type="Proteomes" id="UP000824087">
    <property type="component" value="Unassembled WGS sequence"/>
</dbReference>
<keyword evidence="1" id="KW-1133">Transmembrane helix</keyword>
<dbReference type="EMBL" id="DVML01000035">
    <property type="protein sequence ID" value="HIU23164.1"/>
    <property type="molecule type" value="Genomic_DNA"/>
</dbReference>
<feature type="transmembrane region" description="Helical" evidence="1">
    <location>
        <begin position="7"/>
        <end position="32"/>
    </location>
</feature>
<keyword evidence="1" id="KW-0472">Membrane</keyword>
<sequence length="797" mass="85619">MKRRDKGFTLIELIAVIVVLAVLTVIVVPIVIKQITSSKSNLYLKQVDLIEKASQSWGNENGNLLPGTAEEFVYLSIDDLNEGGYIDRDKVKDPRDGSRMNGCVVISYSELYHQNVYEYKEKPCSELNPGGLPTIVAKGGNPQGVEVNTTYVLPEVTATSDDGTPLKVEGPIIRDKNNKVVEKVSTEKIRDQFKLTYRAMDKASGKEAEKNINVKVIDTIAPVIEVNGRKSSHTITHEIGQPFTVPTPTVTDNSKLECKNDPNSKCHWEVSSNVNPKVVGTYNVTYTATDDGEDMSGPNPNTTVYILTVKVVDLTIPAIKEIVPDITVWTNKNVTLTIIPEDNDEKLQYSFDDGRTWQDSDKKTFTSNQTVTARVKDSSGNVSESKSYTITNIDKIPPTCQTSINYGGRNVTTNGWVNASQAKVTASSPIIINGTCSDQGGSQCVSNVSDKVTGETKGTTISPGTVKDHAGNTTKCSSVMIKVDQTNPSCAVSVDYKGRTTYNGWVNASQAKVTASNPIVVKGTCSDNVSGCAANASSNITGETNGSNVSPGTVKDNAGNATTCGTKLIKVDQTKPTCGTSVNYGGRSLTSSGWINAGQAKVTSSSPITVTGTCNDNGSKCTGNTTAKVTGETCGSNIAPAAVRDNAGNSTSCSSVLIKVDQTNPSRPSLDIAAYNASGEAAKPFWVANASDHGRICARTGNWTDHYVINDNCNARPQIMYHTIEHTGSPGVEVWNWSYDTYNWGGLNVIKGIIRSRVVDDAGNASSEYPIDIYHYNSGCNSASSPYRNMGYGRLYW</sequence>
<organism evidence="2 3">
    <name type="scientific">Candidatus Fimihabitans intestinipullorum</name>
    <dbReference type="NCBI Taxonomy" id="2840820"/>
    <lineage>
        <taxon>Bacteria</taxon>
        <taxon>Bacillati</taxon>
        <taxon>Mycoplasmatota</taxon>
        <taxon>Mycoplasmatota incertae sedis</taxon>
        <taxon>Candidatus Fimihabitans</taxon>
    </lineage>
</organism>
<dbReference type="PROSITE" id="PS00409">
    <property type="entry name" value="PROKAR_NTER_METHYL"/>
    <property type="match status" value="1"/>
</dbReference>
<dbReference type="InterPro" id="IPR045584">
    <property type="entry name" value="Pilin-like"/>
</dbReference>
<reference evidence="2" key="1">
    <citation type="submission" date="2020-10" db="EMBL/GenBank/DDBJ databases">
        <authorList>
            <person name="Gilroy R."/>
        </authorList>
    </citation>
    <scope>NUCLEOTIDE SEQUENCE</scope>
    <source>
        <strain evidence="2">CHK197-8231</strain>
    </source>
</reference>
<dbReference type="InterPro" id="IPR012902">
    <property type="entry name" value="N_methyl_site"/>
</dbReference>
<dbReference type="Gene3D" id="3.30.700.10">
    <property type="entry name" value="Glycoprotein, Type 4 Pilin"/>
    <property type="match status" value="1"/>
</dbReference>
<dbReference type="AlphaFoldDB" id="A0A9D1HV88"/>